<dbReference type="eggNOG" id="COG0300">
    <property type="taxonomic scope" value="Bacteria"/>
</dbReference>
<name>C0QFW0_DESAH</name>
<comment type="similarity">
    <text evidence="1">Belongs to the short-chain dehydrogenases/reductases (SDR) family.</text>
</comment>
<dbReference type="InterPro" id="IPR002347">
    <property type="entry name" value="SDR_fam"/>
</dbReference>
<dbReference type="InterPro" id="IPR051019">
    <property type="entry name" value="VLCFA-Steroid_DH"/>
</dbReference>
<dbReference type="PANTHER" id="PTHR43899:SF13">
    <property type="entry name" value="RH59310P"/>
    <property type="match status" value="1"/>
</dbReference>
<dbReference type="RefSeq" id="WP_015904293.1">
    <property type="nucleotide sequence ID" value="NC_012108.1"/>
</dbReference>
<evidence type="ECO:0000313" key="4">
    <source>
        <dbReference type="Proteomes" id="UP000000442"/>
    </source>
</evidence>
<keyword evidence="4" id="KW-1185">Reference proteome</keyword>
<dbReference type="InterPro" id="IPR036291">
    <property type="entry name" value="NAD(P)-bd_dom_sf"/>
</dbReference>
<evidence type="ECO:0000313" key="3">
    <source>
        <dbReference type="EMBL" id="ACN15528.1"/>
    </source>
</evidence>
<evidence type="ECO:0000256" key="2">
    <source>
        <dbReference type="ARBA" id="ARBA00023002"/>
    </source>
</evidence>
<protein>
    <submittedName>
        <fullName evidence="3">Dehydrogenase</fullName>
    </submittedName>
</protein>
<accession>C0QFW0</accession>
<dbReference type="PANTHER" id="PTHR43899">
    <property type="entry name" value="RH59310P"/>
    <property type="match status" value="1"/>
</dbReference>
<dbReference type="SUPFAM" id="SSF51735">
    <property type="entry name" value="NAD(P)-binding Rossmann-fold domains"/>
    <property type="match status" value="1"/>
</dbReference>
<dbReference type="STRING" id="177437.HRM2_24340"/>
<dbReference type="EMBL" id="CP001087">
    <property type="protein sequence ID" value="ACN15528.1"/>
    <property type="molecule type" value="Genomic_DNA"/>
</dbReference>
<dbReference type="Pfam" id="PF00106">
    <property type="entry name" value="adh_short"/>
    <property type="match status" value="1"/>
</dbReference>
<organism evidence="3 4">
    <name type="scientific">Desulforapulum autotrophicum (strain ATCC 43914 / DSM 3382 / VKM B-1955 / HRM2)</name>
    <name type="common">Desulfobacterium autotrophicum</name>
    <dbReference type="NCBI Taxonomy" id="177437"/>
    <lineage>
        <taxon>Bacteria</taxon>
        <taxon>Pseudomonadati</taxon>
        <taxon>Thermodesulfobacteriota</taxon>
        <taxon>Desulfobacteria</taxon>
        <taxon>Desulfobacterales</taxon>
        <taxon>Desulfobacteraceae</taxon>
        <taxon>Desulforapulum</taxon>
    </lineage>
</organism>
<dbReference type="Proteomes" id="UP000000442">
    <property type="component" value="Chromosome"/>
</dbReference>
<keyword evidence="2" id="KW-0560">Oxidoreductase</keyword>
<dbReference type="GO" id="GO:0016491">
    <property type="term" value="F:oxidoreductase activity"/>
    <property type="evidence" value="ECO:0007669"/>
    <property type="project" value="UniProtKB-KW"/>
</dbReference>
<sequence>MQKTILITGSTDGIGKLAAIKLAEQGHGIYLHGRNPDKLAATISEIRSKTQNKTVGGFTADFSDLNSLGQMADQIKERGAGN</sequence>
<dbReference type="KEGG" id="dat:HRM2_24340"/>
<evidence type="ECO:0000256" key="1">
    <source>
        <dbReference type="ARBA" id="ARBA00006484"/>
    </source>
</evidence>
<gene>
    <name evidence="3" type="ordered locus">HRM2_24340</name>
</gene>
<proteinExistence type="inferred from homology"/>
<dbReference type="HOGENOM" id="CLU_194395_0_0_7"/>
<dbReference type="Gene3D" id="3.40.50.720">
    <property type="entry name" value="NAD(P)-binding Rossmann-like Domain"/>
    <property type="match status" value="1"/>
</dbReference>
<reference evidence="3 4" key="1">
    <citation type="journal article" date="2009" name="Environ. Microbiol.">
        <title>Genome sequence of Desulfobacterium autotrophicum HRM2, a marine sulfate reducer oxidizing organic carbon completely to carbon dioxide.</title>
        <authorList>
            <person name="Strittmatter A.W."/>
            <person name="Liesegang H."/>
            <person name="Rabus R."/>
            <person name="Decker I."/>
            <person name="Amann J."/>
            <person name="Andres S."/>
            <person name="Henne A."/>
            <person name="Fricke W.F."/>
            <person name="Martinez-Arias R."/>
            <person name="Bartels D."/>
            <person name="Goesmann A."/>
            <person name="Krause L."/>
            <person name="Puehler A."/>
            <person name="Klenk H.P."/>
            <person name="Richter M."/>
            <person name="Schuler M."/>
            <person name="Gloeckner F.O."/>
            <person name="Meyerdierks A."/>
            <person name="Gottschalk G."/>
            <person name="Amann R."/>
        </authorList>
    </citation>
    <scope>NUCLEOTIDE SEQUENCE [LARGE SCALE GENOMIC DNA]</scope>
    <source>
        <strain evidence="4">ATCC 43914 / DSM 3382 / HRM2</strain>
    </source>
</reference>
<dbReference type="AlphaFoldDB" id="C0QFW0"/>